<proteinExistence type="predicted"/>
<evidence type="ECO:0000256" key="1">
    <source>
        <dbReference type="SAM" id="MobiDB-lite"/>
    </source>
</evidence>
<dbReference type="EMBL" id="JADYXP020000010">
    <property type="protein sequence ID" value="KAL0116119.1"/>
    <property type="molecule type" value="Genomic_DNA"/>
</dbReference>
<name>A0AAW2FM47_9HYME</name>
<protein>
    <recommendedName>
        <fullName evidence="4">Transposase</fullName>
    </recommendedName>
</protein>
<evidence type="ECO:0008006" key="4">
    <source>
        <dbReference type="Google" id="ProtNLM"/>
    </source>
</evidence>
<evidence type="ECO:0000313" key="3">
    <source>
        <dbReference type="Proteomes" id="UP001430953"/>
    </source>
</evidence>
<keyword evidence="3" id="KW-1185">Reference proteome</keyword>
<gene>
    <name evidence="2" type="ORF">PUN28_011171</name>
</gene>
<dbReference type="Proteomes" id="UP001430953">
    <property type="component" value="Unassembled WGS sequence"/>
</dbReference>
<sequence length="218" mass="24375">MKMFCVRESASDLAALLKKSFRKTRSSWSNDIAREYRARNASVCNIRTLKRKRLGWNPPSAVSLATFVDLELLIFPLTSNCQLFPYSGKNGRTDVRVEQLNGTRVRELVHTRLVPDLTASVPRDSDDTTLHGKRRAALCFQNQTHRRRPRLPRERYGRAATAATAAATMTTTTTTTTTTTSNDDDAAAAARGAEERRGKGKLSKVCSTRMYNTYVLVS</sequence>
<accession>A0AAW2FM47</accession>
<evidence type="ECO:0000313" key="2">
    <source>
        <dbReference type="EMBL" id="KAL0116119.1"/>
    </source>
</evidence>
<comment type="caution">
    <text evidence="2">The sequence shown here is derived from an EMBL/GenBank/DDBJ whole genome shotgun (WGS) entry which is preliminary data.</text>
</comment>
<reference evidence="2 3" key="1">
    <citation type="submission" date="2023-03" db="EMBL/GenBank/DDBJ databases">
        <title>High recombination rates correlate with genetic variation in Cardiocondyla obscurior ants.</title>
        <authorList>
            <person name="Errbii M."/>
        </authorList>
    </citation>
    <scope>NUCLEOTIDE SEQUENCE [LARGE SCALE GENOMIC DNA]</scope>
    <source>
        <strain evidence="2">Alpha-2009</strain>
        <tissue evidence="2">Whole body</tissue>
    </source>
</reference>
<feature type="region of interest" description="Disordered" evidence="1">
    <location>
        <begin position="142"/>
        <end position="185"/>
    </location>
</feature>
<dbReference type="AlphaFoldDB" id="A0AAW2FM47"/>
<feature type="compositionally biased region" description="Low complexity" evidence="1">
    <location>
        <begin position="158"/>
        <end position="181"/>
    </location>
</feature>
<organism evidence="2 3">
    <name type="scientific">Cardiocondyla obscurior</name>
    <dbReference type="NCBI Taxonomy" id="286306"/>
    <lineage>
        <taxon>Eukaryota</taxon>
        <taxon>Metazoa</taxon>
        <taxon>Ecdysozoa</taxon>
        <taxon>Arthropoda</taxon>
        <taxon>Hexapoda</taxon>
        <taxon>Insecta</taxon>
        <taxon>Pterygota</taxon>
        <taxon>Neoptera</taxon>
        <taxon>Endopterygota</taxon>
        <taxon>Hymenoptera</taxon>
        <taxon>Apocrita</taxon>
        <taxon>Aculeata</taxon>
        <taxon>Formicoidea</taxon>
        <taxon>Formicidae</taxon>
        <taxon>Myrmicinae</taxon>
        <taxon>Cardiocondyla</taxon>
    </lineage>
</organism>